<dbReference type="RefSeq" id="WP_088570385.1">
    <property type="nucleotide sequence ID" value="NZ_FYEK01000012.1"/>
</dbReference>
<proteinExistence type="predicted"/>
<dbReference type="EMBL" id="FYEK01000012">
    <property type="protein sequence ID" value="SNB60684.1"/>
    <property type="molecule type" value="Genomic_DNA"/>
</dbReference>
<protein>
    <submittedName>
        <fullName evidence="1">Uncharacterized protein</fullName>
    </submittedName>
</protein>
<keyword evidence="2" id="KW-1185">Reference proteome</keyword>
<gene>
    <name evidence="1" type="ORF">SAMN02746019_00025750</name>
</gene>
<organism evidence="1 2">
    <name type="scientific">Thermoflexus hugenholtzii JAD2</name>
    <dbReference type="NCBI Taxonomy" id="877466"/>
    <lineage>
        <taxon>Bacteria</taxon>
        <taxon>Bacillati</taxon>
        <taxon>Chloroflexota</taxon>
        <taxon>Thermoflexia</taxon>
        <taxon>Thermoflexales</taxon>
        <taxon>Thermoflexaceae</taxon>
        <taxon>Thermoflexus</taxon>
    </lineage>
</organism>
<accession>A0A212QMU9</accession>
<dbReference type="Proteomes" id="UP000197025">
    <property type="component" value="Unassembled WGS sequence"/>
</dbReference>
<dbReference type="AlphaFoldDB" id="A0A212QMU9"/>
<dbReference type="InParanoid" id="A0A212QMU9"/>
<sequence length="115" mass="13033">MAEAASRKGRRGRRRSNPLERYAADILAKQLFLEDLAMAAVDFDTLAAYYPELTPEQLRGRLGIATKRALLEDVADIVLEPAEDEEGNAEQMRLNILDLERFAEIVHEEMTVEVM</sequence>
<evidence type="ECO:0000313" key="2">
    <source>
        <dbReference type="Proteomes" id="UP000197025"/>
    </source>
</evidence>
<name>A0A212QMU9_9CHLR</name>
<reference evidence="2" key="1">
    <citation type="submission" date="2017-06" db="EMBL/GenBank/DDBJ databases">
        <authorList>
            <person name="Varghese N."/>
            <person name="Submissions S."/>
        </authorList>
    </citation>
    <scope>NUCLEOTIDE SEQUENCE [LARGE SCALE GENOMIC DNA]</scope>
    <source>
        <strain evidence="2">JAD2</strain>
    </source>
</reference>
<evidence type="ECO:0000313" key="1">
    <source>
        <dbReference type="EMBL" id="SNB60684.1"/>
    </source>
</evidence>